<keyword evidence="4" id="KW-1185">Reference proteome</keyword>
<reference evidence="3 4" key="1">
    <citation type="submission" date="2023-09" db="EMBL/GenBank/DDBJ databases">
        <title>Pangenome analysis of Batrachochytrium dendrobatidis and related Chytrids.</title>
        <authorList>
            <person name="Yacoub M.N."/>
            <person name="Stajich J.E."/>
            <person name="James T.Y."/>
        </authorList>
    </citation>
    <scope>NUCLEOTIDE SEQUENCE [LARGE SCALE GENOMIC DNA]</scope>
    <source>
        <strain evidence="3 4">JEL0888</strain>
    </source>
</reference>
<sequence length="198" mass="21118">MTKKVYVIIHSLWGHVKTLGEAVVEGLKEGGVEAKLWQVPETLPEEVLTKMHASKFDLPIIKADHLTEADGFIFGIATRYGGASSQIRSFVDSTGGLFASGALDGKYGGVFTSTSSQHGGLETTALTFIPFFAHHGINFVPFGYKSGQIFGATEVHGGSPWGAGTVAPSDGSRNVSDLEKKIAHEQGKRFAAVLNRVK</sequence>
<dbReference type="PANTHER" id="PTHR30546">
    <property type="entry name" value="FLAVODOXIN-RELATED PROTEIN WRBA-RELATED"/>
    <property type="match status" value="1"/>
</dbReference>
<feature type="domain" description="Flavodoxin-like" evidence="2">
    <location>
        <begin position="5"/>
        <end position="190"/>
    </location>
</feature>
<dbReference type="InterPro" id="IPR008254">
    <property type="entry name" value="Flavodoxin/NO_synth"/>
</dbReference>
<dbReference type="SUPFAM" id="SSF52218">
    <property type="entry name" value="Flavoproteins"/>
    <property type="match status" value="1"/>
</dbReference>
<gene>
    <name evidence="3" type="ORF">HK105_209067</name>
</gene>
<dbReference type="InterPro" id="IPR005025">
    <property type="entry name" value="FMN_Rdtase-like_dom"/>
</dbReference>
<dbReference type="EMBL" id="JADGIZ020000108">
    <property type="protein sequence ID" value="KAL2911455.1"/>
    <property type="molecule type" value="Genomic_DNA"/>
</dbReference>
<organism evidence="3 4">
    <name type="scientific">Polyrhizophydium stewartii</name>
    <dbReference type="NCBI Taxonomy" id="2732419"/>
    <lineage>
        <taxon>Eukaryota</taxon>
        <taxon>Fungi</taxon>
        <taxon>Fungi incertae sedis</taxon>
        <taxon>Chytridiomycota</taxon>
        <taxon>Chytridiomycota incertae sedis</taxon>
        <taxon>Chytridiomycetes</taxon>
        <taxon>Rhizophydiales</taxon>
        <taxon>Rhizophydiales incertae sedis</taxon>
        <taxon>Polyrhizophydium</taxon>
    </lineage>
</organism>
<dbReference type="InterPro" id="IPR029039">
    <property type="entry name" value="Flavoprotein-like_sf"/>
</dbReference>
<dbReference type="Pfam" id="PF03358">
    <property type="entry name" value="FMN_red"/>
    <property type="match status" value="1"/>
</dbReference>
<evidence type="ECO:0000256" key="1">
    <source>
        <dbReference type="ARBA" id="ARBA00006961"/>
    </source>
</evidence>
<dbReference type="PANTHER" id="PTHR30546:SF23">
    <property type="entry name" value="FLAVOPROTEIN-LIKE PROTEIN YCP4-RELATED"/>
    <property type="match status" value="1"/>
</dbReference>
<name>A0ABR4MW20_9FUNG</name>
<dbReference type="Proteomes" id="UP001527925">
    <property type="component" value="Unassembled WGS sequence"/>
</dbReference>
<evidence type="ECO:0000313" key="4">
    <source>
        <dbReference type="Proteomes" id="UP001527925"/>
    </source>
</evidence>
<dbReference type="InterPro" id="IPR010089">
    <property type="entry name" value="Flavoprotein_WrbA-like"/>
</dbReference>
<dbReference type="NCBIfam" id="NF002999">
    <property type="entry name" value="PRK03767.1"/>
    <property type="match status" value="1"/>
</dbReference>
<evidence type="ECO:0000259" key="2">
    <source>
        <dbReference type="PROSITE" id="PS50902"/>
    </source>
</evidence>
<comment type="similarity">
    <text evidence="1">Belongs to the WrbA family.</text>
</comment>
<comment type="caution">
    <text evidence="3">The sequence shown here is derived from an EMBL/GenBank/DDBJ whole genome shotgun (WGS) entry which is preliminary data.</text>
</comment>
<proteinExistence type="inferred from homology"/>
<evidence type="ECO:0000313" key="3">
    <source>
        <dbReference type="EMBL" id="KAL2911455.1"/>
    </source>
</evidence>
<accession>A0ABR4MW20</accession>
<protein>
    <recommendedName>
        <fullName evidence="2">Flavodoxin-like domain-containing protein</fullName>
    </recommendedName>
</protein>
<dbReference type="PROSITE" id="PS50902">
    <property type="entry name" value="FLAVODOXIN_LIKE"/>
    <property type="match status" value="1"/>
</dbReference>
<dbReference type="Gene3D" id="3.40.50.360">
    <property type="match status" value="1"/>
</dbReference>
<dbReference type="NCBIfam" id="TIGR01755">
    <property type="entry name" value="flav_wrbA"/>
    <property type="match status" value="1"/>
</dbReference>